<dbReference type="Pfam" id="PF10093">
    <property type="entry name" value="EarP"/>
    <property type="match status" value="1"/>
</dbReference>
<keyword evidence="8" id="KW-0648">Protein biosynthesis</keyword>
<dbReference type="GeneID" id="72196165"/>
<dbReference type="Proteomes" id="UP000501367">
    <property type="component" value="Chromosome"/>
</dbReference>
<evidence type="ECO:0000256" key="4">
    <source>
        <dbReference type="ARBA" id="ARBA00024346"/>
    </source>
</evidence>
<comment type="function">
    <text evidence="3">Protein-arginine rhamnosyltransferase that catalyzes the transfer of a single rhamnose to elongation factor P (EF-P) on 'Lys-32', a modification required for EF-P-dependent rescue of polyproline stalled ribosomes.</text>
</comment>
<evidence type="ECO:0000313" key="8">
    <source>
        <dbReference type="EMBL" id="QJC80750.1"/>
    </source>
</evidence>
<evidence type="ECO:0000256" key="3">
    <source>
        <dbReference type="ARBA" id="ARBA00024303"/>
    </source>
</evidence>
<dbReference type="EMBL" id="CP051487">
    <property type="protein sequence ID" value="QJC80750.1"/>
    <property type="molecule type" value="Genomic_DNA"/>
</dbReference>
<sequence>MPDMKTRWDIFCTVVDNFGDIGVTWRLSRQLVAEHGVEVRLWVDDLRAFERLCPQIDIHAGRQWHQGVEVCQWSADWQPVEAADVVIAAFACQLPGAYMDAMAQRDKTPLWMNLDYLSAEDWVIGCHGLPSVKYKHVQKHFFFPGFHKGTGGLLRESGLLERRRQFQQSPEAQQTFLQGLGVDRAPGALLISLFAYENSGLASWLDTLASDSMPTHLLVPQGRILGDVERWLSVQDLQAGALHVRDALTVQVLPFVRQDQYDQLLWCCDFNAVRGEDSFVRAQWAGRPMLWHIYQQEEDVHLDKLEAFLSLYTKDLSPAAGEVISGLWRAWNAGETMTDHWQSTRKHWPQLQNHAETWCLEQALHTDLAAALVQFYVNWI</sequence>
<name>A0AAE6ZWR5_9PSED</name>
<comment type="catalytic activity">
    <reaction evidence="7">
        <text>dTDP-beta-L-rhamnose + L-arginyl-[protein] = N(omega)-(alpha-L-rhamnosyl)-L-arginyl-[protein] + dTDP + H(+)</text>
        <dbReference type="Rhea" id="RHEA:66692"/>
        <dbReference type="Rhea" id="RHEA-COMP:10532"/>
        <dbReference type="Rhea" id="RHEA-COMP:17096"/>
        <dbReference type="ChEBI" id="CHEBI:15378"/>
        <dbReference type="ChEBI" id="CHEBI:29965"/>
        <dbReference type="ChEBI" id="CHEBI:57510"/>
        <dbReference type="ChEBI" id="CHEBI:58369"/>
        <dbReference type="ChEBI" id="CHEBI:167445"/>
    </reaction>
    <physiologicalReaction direction="left-to-right" evidence="7">
        <dbReference type="Rhea" id="RHEA:66693"/>
    </physiologicalReaction>
</comment>
<evidence type="ECO:0000313" key="9">
    <source>
        <dbReference type="Proteomes" id="UP000501367"/>
    </source>
</evidence>
<gene>
    <name evidence="8" type="primary">earP</name>
    <name evidence="8" type="ORF">HGP31_21380</name>
</gene>
<proteinExistence type="inferred from homology"/>
<keyword evidence="2" id="KW-0808">Transferase</keyword>
<evidence type="ECO:0000256" key="6">
    <source>
        <dbReference type="ARBA" id="ARBA00030025"/>
    </source>
</evidence>
<reference evidence="8 9" key="1">
    <citation type="submission" date="2020-04" db="EMBL/GenBank/DDBJ databases">
        <authorList>
            <person name="Yao Y."/>
            <person name="He Z."/>
        </authorList>
    </citation>
    <scope>NUCLEOTIDE SEQUENCE [LARGE SCALE GENOMIC DNA]</scope>
    <source>
        <strain evidence="8 9">CY-1</strain>
    </source>
</reference>
<dbReference type="PIRSF" id="PIRSF015557">
    <property type="entry name" value="UCP015557"/>
    <property type="match status" value="1"/>
</dbReference>
<protein>
    <recommendedName>
        <fullName evidence="5">Protein-arginine rhamnosyltransferase</fullName>
    </recommendedName>
    <alternativeName>
        <fullName evidence="6">EF-P arginine rhamnosyltransferase</fullName>
    </alternativeName>
</protein>
<evidence type="ECO:0000256" key="2">
    <source>
        <dbReference type="ARBA" id="ARBA00022679"/>
    </source>
</evidence>
<dbReference type="AlphaFoldDB" id="A0AAE6ZWR5"/>
<evidence type="ECO:0000256" key="1">
    <source>
        <dbReference type="ARBA" id="ARBA00022676"/>
    </source>
</evidence>
<evidence type="ECO:0000256" key="7">
    <source>
        <dbReference type="ARBA" id="ARBA00048472"/>
    </source>
</evidence>
<dbReference type="NCBIfam" id="TIGR03837">
    <property type="entry name" value="efp_Arg_rhamno"/>
    <property type="match status" value="1"/>
</dbReference>
<dbReference type="KEGG" id="pum:HGP31_21380"/>
<dbReference type="RefSeq" id="WP_168758608.1">
    <property type="nucleotide sequence ID" value="NZ_CP051487.1"/>
</dbReference>
<organism evidence="8 9">
    <name type="scientific">Pseudomonas umsongensis</name>
    <dbReference type="NCBI Taxonomy" id="198618"/>
    <lineage>
        <taxon>Bacteria</taxon>
        <taxon>Pseudomonadati</taxon>
        <taxon>Pseudomonadota</taxon>
        <taxon>Gammaproteobacteria</taxon>
        <taxon>Pseudomonadales</taxon>
        <taxon>Pseudomonadaceae</taxon>
        <taxon>Pseudomonas</taxon>
    </lineage>
</organism>
<accession>A0AAE6ZWR5</accession>
<dbReference type="GO" id="GO:0106361">
    <property type="term" value="F:protein-arginine rhamnosyltransferase activity"/>
    <property type="evidence" value="ECO:0007669"/>
    <property type="project" value="InterPro"/>
</dbReference>
<dbReference type="InterPro" id="IPR016633">
    <property type="entry name" value="EarP"/>
</dbReference>
<keyword evidence="8" id="KW-0251">Elongation factor</keyword>
<comment type="similarity">
    <text evidence="4">Belongs to the glycosyltransferase 104 family.</text>
</comment>
<keyword evidence="1" id="KW-0328">Glycosyltransferase</keyword>
<evidence type="ECO:0000256" key="5">
    <source>
        <dbReference type="ARBA" id="ARBA00024416"/>
    </source>
</evidence>
<dbReference type="GO" id="GO:0003746">
    <property type="term" value="F:translation elongation factor activity"/>
    <property type="evidence" value="ECO:0007669"/>
    <property type="project" value="UniProtKB-KW"/>
</dbReference>